<dbReference type="Gene3D" id="3.40.630.30">
    <property type="match status" value="1"/>
</dbReference>
<dbReference type="PROSITE" id="PS51186">
    <property type="entry name" value="GNAT"/>
    <property type="match status" value="1"/>
</dbReference>
<dbReference type="InterPro" id="IPR016181">
    <property type="entry name" value="Acyl_CoA_acyltransferase"/>
</dbReference>
<sequence>MDAHGVSAFLPRFAAGDATWPTIRACNRYGVTAACFKAQAYWEAHPGMRMLNSISLLPYHLEFLGMKRRYSGQEGNLLKYFCLVAVKKEDKNRRINVVKSIVGTLELSIDGVSPEKRIPGSSTGLVAAPEPPDADRYAYISNVIVAKYARRRGIATNMIYLAADVAGSTGMNKLLVHVNAANTPARDLYRKCGFKFFDTASPQPSEDNTLLMCMELD</sequence>
<dbReference type="Gramene" id="Kaladp0011s0833.1.v1.1">
    <property type="protein sequence ID" value="Kaladp0011s0833.1.v1.1"/>
    <property type="gene ID" value="Kaladp0011s0833.v1.1"/>
</dbReference>
<evidence type="ECO:0000313" key="3">
    <source>
        <dbReference type="Proteomes" id="UP000594263"/>
    </source>
</evidence>
<feature type="domain" description="N-acetyltransferase" evidence="1">
    <location>
        <begin position="135"/>
        <end position="217"/>
    </location>
</feature>
<dbReference type="CDD" id="cd04301">
    <property type="entry name" value="NAT_SF"/>
    <property type="match status" value="1"/>
</dbReference>
<dbReference type="SUPFAM" id="SSF55729">
    <property type="entry name" value="Acyl-CoA N-acyltransferases (Nat)"/>
    <property type="match status" value="1"/>
</dbReference>
<dbReference type="Proteomes" id="UP000594263">
    <property type="component" value="Unplaced"/>
</dbReference>
<dbReference type="OMA" id="KCACIVA"/>
<reference evidence="2" key="1">
    <citation type="submission" date="2021-01" db="UniProtKB">
        <authorList>
            <consortium name="EnsemblPlants"/>
        </authorList>
    </citation>
    <scope>IDENTIFICATION</scope>
</reference>
<dbReference type="PANTHER" id="PTHR47426">
    <property type="entry name" value="ACYL-COA N-ACYLTRANSFERASES (NAT) SUPERFAMILY PROTEIN"/>
    <property type="match status" value="1"/>
</dbReference>
<keyword evidence="3" id="KW-1185">Reference proteome</keyword>
<organism evidence="2 3">
    <name type="scientific">Kalanchoe fedtschenkoi</name>
    <name type="common">Lavender scallops</name>
    <name type="synonym">South American air plant</name>
    <dbReference type="NCBI Taxonomy" id="63787"/>
    <lineage>
        <taxon>Eukaryota</taxon>
        <taxon>Viridiplantae</taxon>
        <taxon>Streptophyta</taxon>
        <taxon>Embryophyta</taxon>
        <taxon>Tracheophyta</taxon>
        <taxon>Spermatophyta</taxon>
        <taxon>Magnoliopsida</taxon>
        <taxon>eudicotyledons</taxon>
        <taxon>Gunneridae</taxon>
        <taxon>Pentapetalae</taxon>
        <taxon>Saxifragales</taxon>
        <taxon>Crassulaceae</taxon>
        <taxon>Kalanchoe</taxon>
    </lineage>
</organism>
<dbReference type="Pfam" id="PF00583">
    <property type="entry name" value="Acetyltransf_1"/>
    <property type="match status" value="1"/>
</dbReference>
<accession>A0A7N0RJN8</accession>
<dbReference type="PANTHER" id="PTHR47426:SF4">
    <property type="entry name" value="N-ACETYLTRANSFERASE DOMAIN-CONTAINING PROTEIN"/>
    <property type="match status" value="1"/>
</dbReference>
<protein>
    <recommendedName>
        <fullName evidence="1">N-acetyltransferase domain-containing protein</fullName>
    </recommendedName>
</protein>
<proteinExistence type="predicted"/>
<dbReference type="InterPro" id="IPR000182">
    <property type="entry name" value="GNAT_dom"/>
</dbReference>
<dbReference type="AlphaFoldDB" id="A0A7N0RJN8"/>
<name>A0A7N0RJN8_KALFE</name>
<evidence type="ECO:0000259" key="1">
    <source>
        <dbReference type="PROSITE" id="PS51186"/>
    </source>
</evidence>
<dbReference type="EnsemblPlants" id="Kaladp0011s0833.1.v1.1">
    <property type="protein sequence ID" value="Kaladp0011s0833.1.v1.1"/>
    <property type="gene ID" value="Kaladp0011s0833.v1.1"/>
</dbReference>
<evidence type="ECO:0000313" key="2">
    <source>
        <dbReference type="EnsemblPlants" id="Kaladp0011s0833.1.v1.1"/>
    </source>
</evidence>
<dbReference type="GO" id="GO:0016747">
    <property type="term" value="F:acyltransferase activity, transferring groups other than amino-acyl groups"/>
    <property type="evidence" value="ECO:0007669"/>
    <property type="project" value="InterPro"/>
</dbReference>